<dbReference type="RefSeq" id="WP_348261318.1">
    <property type="nucleotide sequence ID" value="NZ_CP121196.1"/>
</dbReference>
<feature type="domain" description="Cyclic nucleotide-binding" evidence="1">
    <location>
        <begin position="2"/>
        <end position="106"/>
    </location>
</feature>
<reference evidence="2" key="1">
    <citation type="submission" date="2023-03" db="EMBL/GenBank/DDBJ databases">
        <title>Edaphobacter sp.</title>
        <authorList>
            <person name="Huber K.J."/>
            <person name="Papendorf J."/>
            <person name="Pilke C."/>
            <person name="Bunk B."/>
            <person name="Sproeer C."/>
            <person name="Pester M."/>
        </authorList>
    </citation>
    <scope>NUCLEOTIDE SEQUENCE</scope>
    <source>
        <strain evidence="2">DSM 110680</strain>
    </source>
</reference>
<sequence length="153" mass="16659">MPIPALETIADHDLVDTIIYRSAEFIPRDGILFSQGEPADCLYLIKAGEASLTMQAGGKEVRIRAGQFSLLGIPAIVGNQPYSMTATASSDTEICRLSSITFNDLLRTEPKMQQAVLFILAGEVRVARQALTELSLWSEAGDASIRDDEKKQS</sequence>
<evidence type="ECO:0000259" key="1">
    <source>
        <dbReference type="PROSITE" id="PS50042"/>
    </source>
</evidence>
<proteinExistence type="predicted"/>
<name>A0AAU7DDG9_9BACT</name>
<evidence type="ECO:0000313" key="2">
    <source>
        <dbReference type="EMBL" id="XBH16087.1"/>
    </source>
</evidence>
<dbReference type="PROSITE" id="PS50042">
    <property type="entry name" value="CNMP_BINDING_3"/>
    <property type="match status" value="1"/>
</dbReference>
<gene>
    <name evidence="2" type="ORF">P8935_16110</name>
</gene>
<protein>
    <submittedName>
        <fullName evidence="2">Crp/Fnr family transcriptional regulator</fullName>
    </submittedName>
</protein>
<dbReference type="InterPro" id="IPR014710">
    <property type="entry name" value="RmlC-like_jellyroll"/>
</dbReference>
<dbReference type="SMART" id="SM00100">
    <property type="entry name" value="cNMP"/>
    <property type="match status" value="1"/>
</dbReference>
<dbReference type="Gene3D" id="2.60.120.10">
    <property type="entry name" value="Jelly Rolls"/>
    <property type="match status" value="1"/>
</dbReference>
<dbReference type="SUPFAM" id="SSF51206">
    <property type="entry name" value="cAMP-binding domain-like"/>
    <property type="match status" value="1"/>
</dbReference>
<dbReference type="InterPro" id="IPR000595">
    <property type="entry name" value="cNMP-bd_dom"/>
</dbReference>
<dbReference type="AlphaFoldDB" id="A0AAU7DDG9"/>
<dbReference type="CDD" id="cd00038">
    <property type="entry name" value="CAP_ED"/>
    <property type="match status" value="1"/>
</dbReference>
<accession>A0AAU7DDG9</accession>
<dbReference type="Pfam" id="PF00027">
    <property type="entry name" value="cNMP_binding"/>
    <property type="match status" value="1"/>
</dbReference>
<dbReference type="EMBL" id="CP121196">
    <property type="protein sequence ID" value="XBH16087.1"/>
    <property type="molecule type" value="Genomic_DNA"/>
</dbReference>
<dbReference type="InterPro" id="IPR018490">
    <property type="entry name" value="cNMP-bd_dom_sf"/>
</dbReference>
<organism evidence="2">
    <name type="scientific">Telmatobacter sp. DSM 110680</name>
    <dbReference type="NCBI Taxonomy" id="3036704"/>
    <lineage>
        <taxon>Bacteria</taxon>
        <taxon>Pseudomonadati</taxon>
        <taxon>Acidobacteriota</taxon>
        <taxon>Terriglobia</taxon>
        <taxon>Terriglobales</taxon>
        <taxon>Acidobacteriaceae</taxon>
        <taxon>Telmatobacter</taxon>
    </lineage>
</organism>